<organism evidence="3 4">
    <name type="scientific">Acrocarpospora pleiomorpha</name>
    <dbReference type="NCBI Taxonomy" id="90975"/>
    <lineage>
        <taxon>Bacteria</taxon>
        <taxon>Bacillati</taxon>
        <taxon>Actinomycetota</taxon>
        <taxon>Actinomycetes</taxon>
        <taxon>Streptosporangiales</taxon>
        <taxon>Streptosporangiaceae</taxon>
        <taxon>Acrocarpospora</taxon>
    </lineage>
</organism>
<dbReference type="EMBL" id="BLAF01000113">
    <property type="protein sequence ID" value="GES27189.1"/>
    <property type="molecule type" value="Genomic_DNA"/>
</dbReference>
<sequence length="321" mass="33529">MNTAVKLGVYVSGLVVVFGGALGVGALAGPSPAGTPQTSHEISDQTAGQAHGHGTESQPASGQEGSGHEMSDQEGHSHDGSGHGGSGDEAEVPGGLQVSERGFTLVPETTTLTPGQETTFRFTVAGTDGKPLTAYKIEHEKYLHFIVVSRDLGHFQHLHPELNDGVWSLPLKLPSAGTYRAFADFTPNPGENITLGMDLFAPGAYTPEPAPPTSRTATVDGYTVTLTGDLVPGAASMLTVNVTKDGKPVTDLQPYLGAYGHLVALRAGDLAYLHVHPETTKTAGPAITFHTEVPSPGGYRLFLDFQHGGTVRTADFTVQAR</sequence>
<dbReference type="Proteomes" id="UP000377595">
    <property type="component" value="Unassembled WGS sequence"/>
</dbReference>
<evidence type="ECO:0000313" key="4">
    <source>
        <dbReference type="Proteomes" id="UP000377595"/>
    </source>
</evidence>
<keyword evidence="4" id="KW-1185">Reference proteome</keyword>
<keyword evidence="2" id="KW-1133">Transmembrane helix</keyword>
<keyword evidence="2" id="KW-0472">Membrane</keyword>
<comment type="caution">
    <text evidence="3">The sequence shown here is derived from an EMBL/GenBank/DDBJ whole genome shotgun (WGS) entry which is preliminary data.</text>
</comment>
<keyword evidence="2" id="KW-0812">Transmembrane</keyword>
<feature type="transmembrane region" description="Helical" evidence="2">
    <location>
        <begin position="7"/>
        <end position="28"/>
    </location>
</feature>
<accession>A0A5M3Y450</accession>
<dbReference type="OrthoDB" id="128043at2"/>
<feature type="compositionally biased region" description="Basic and acidic residues" evidence="1">
    <location>
        <begin position="66"/>
        <end position="81"/>
    </location>
</feature>
<reference evidence="3 4" key="1">
    <citation type="submission" date="2019-10" db="EMBL/GenBank/DDBJ databases">
        <title>Whole genome shotgun sequence of Acrocarpospora pleiomorpha NBRC 16267.</title>
        <authorList>
            <person name="Ichikawa N."/>
            <person name="Kimura A."/>
            <person name="Kitahashi Y."/>
            <person name="Komaki H."/>
            <person name="Oguchi A."/>
        </authorList>
    </citation>
    <scope>NUCLEOTIDE SEQUENCE [LARGE SCALE GENOMIC DNA]</scope>
    <source>
        <strain evidence="3 4">NBRC 16267</strain>
    </source>
</reference>
<evidence type="ECO:0000256" key="1">
    <source>
        <dbReference type="SAM" id="MobiDB-lite"/>
    </source>
</evidence>
<evidence type="ECO:0000256" key="2">
    <source>
        <dbReference type="SAM" id="Phobius"/>
    </source>
</evidence>
<evidence type="ECO:0000313" key="3">
    <source>
        <dbReference type="EMBL" id="GES27189.1"/>
    </source>
</evidence>
<proteinExistence type="predicted"/>
<name>A0A5M3Y450_9ACTN</name>
<protein>
    <recommendedName>
        <fullName evidence="5">Secreted protein</fullName>
    </recommendedName>
</protein>
<gene>
    <name evidence="3" type="ORF">Aple_100880</name>
</gene>
<feature type="compositionally biased region" description="Polar residues" evidence="1">
    <location>
        <begin position="35"/>
        <end position="48"/>
    </location>
</feature>
<dbReference type="AlphaFoldDB" id="A0A5M3Y450"/>
<feature type="region of interest" description="Disordered" evidence="1">
    <location>
        <begin position="29"/>
        <end position="94"/>
    </location>
</feature>
<evidence type="ECO:0008006" key="5">
    <source>
        <dbReference type="Google" id="ProtNLM"/>
    </source>
</evidence>